<feature type="domain" description="Beta-lactamase-related" evidence="3">
    <location>
        <begin position="35"/>
        <end position="359"/>
    </location>
</feature>
<dbReference type="PANTHER" id="PTHR43283">
    <property type="entry name" value="BETA-LACTAMASE-RELATED"/>
    <property type="match status" value="1"/>
</dbReference>
<organism evidence="4 5">
    <name type="scientific">Chlorobaculum thiosulfatiphilum</name>
    <name type="common">Chlorobium limicola f.sp. thiosulfatophilum</name>
    <dbReference type="NCBI Taxonomy" id="115852"/>
    <lineage>
        <taxon>Bacteria</taxon>
        <taxon>Pseudomonadati</taxon>
        <taxon>Chlorobiota</taxon>
        <taxon>Chlorobiia</taxon>
        <taxon>Chlorobiales</taxon>
        <taxon>Chlorobiaceae</taxon>
        <taxon>Chlorobaculum</taxon>
    </lineage>
</organism>
<dbReference type="InterPro" id="IPR001466">
    <property type="entry name" value="Beta-lactam-related"/>
</dbReference>
<evidence type="ECO:0000313" key="5">
    <source>
        <dbReference type="Proteomes" id="UP000308271"/>
    </source>
</evidence>
<dbReference type="Pfam" id="PF00144">
    <property type="entry name" value="Beta-lactamase"/>
    <property type="match status" value="1"/>
</dbReference>
<dbReference type="GO" id="GO:0016787">
    <property type="term" value="F:hydrolase activity"/>
    <property type="evidence" value="ECO:0007669"/>
    <property type="project" value="UniProtKB-KW"/>
</dbReference>
<evidence type="ECO:0000259" key="3">
    <source>
        <dbReference type="Pfam" id="PF00144"/>
    </source>
</evidence>
<dbReference type="PANTHER" id="PTHR43283:SF11">
    <property type="entry name" value="BETA-LACTAMASE-RELATED DOMAIN-CONTAINING PROTEIN"/>
    <property type="match status" value="1"/>
</dbReference>
<keyword evidence="5" id="KW-1185">Reference proteome</keyword>
<dbReference type="Gene3D" id="3.40.710.10">
    <property type="entry name" value="DD-peptidase/beta-lactamase superfamily"/>
    <property type="match status" value="1"/>
</dbReference>
<comment type="caution">
    <text evidence="4">The sequence shown here is derived from an EMBL/GenBank/DDBJ whole genome shotgun (WGS) entry which is preliminary data.</text>
</comment>
<accession>A0A5C4S4A3</accession>
<protein>
    <submittedName>
        <fullName evidence="4">Beta-lactamase family protein</fullName>
    </submittedName>
</protein>
<name>A0A5C4S4A3_CHLTI</name>
<dbReference type="OrthoDB" id="9805821at2"/>
<dbReference type="Proteomes" id="UP000308271">
    <property type="component" value="Unassembled WGS sequence"/>
</dbReference>
<sequence>MRPFRKLTAALACAAILLMATALQASAGATNFGRLDAVMKGAVRDSVFPGASLAVIYKGKTVYHKAFGHLTYDPQSAPADTTTIYDAASLTKAVVTTSIAMQLVERDSLDLRAPVARYLPGFAASGKRRVTIEQLMRHTSGLRAHTFYAKSCRTPGEVFRAIEQDSLIYKTGSDTKYSDLNFILLGRIVEQVTGQSLAANFHARFAAPLGMKSTMFNPPSTLLFRIAPTAPDAAWQLATPRPLVNDQNAALLGGAAGHAGLFTTTGDLTKMVKMLMNGGELDGKRSIAASTVRMFLSKTEWPRAIGWDMATHGKSSAGSRFSANSWGHLGYTGTSIWVDPERDLAVILLSNRVWPTEENIKIRKFRPLLHDTVVECVVGK</sequence>
<dbReference type="RefSeq" id="WP_139457594.1">
    <property type="nucleotide sequence ID" value="NZ_VDCH01000027.1"/>
</dbReference>
<dbReference type="InterPro" id="IPR050789">
    <property type="entry name" value="Diverse_Enzym_Activities"/>
</dbReference>
<proteinExistence type="predicted"/>
<keyword evidence="2" id="KW-0732">Signal</keyword>
<dbReference type="InterPro" id="IPR012338">
    <property type="entry name" value="Beta-lactam/transpept-like"/>
</dbReference>
<feature type="signal peptide" evidence="2">
    <location>
        <begin position="1"/>
        <end position="27"/>
    </location>
</feature>
<gene>
    <name evidence="4" type="ORF">FGF66_10505</name>
</gene>
<dbReference type="AlphaFoldDB" id="A0A5C4S4A3"/>
<dbReference type="EMBL" id="VDCH01000027">
    <property type="protein sequence ID" value="TNJ37571.1"/>
    <property type="molecule type" value="Genomic_DNA"/>
</dbReference>
<evidence type="ECO:0000313" key="4">
    <source>
        <dbReference type="EMBL" id="TNJ37571.1"/>
    </source>
</evidence>
<evidence type="ECO:0000256" key="2">
    <source>
        <dbReference type="SAM" id="SignalP"/>
    </source>
</evidence>
<feature type="chain" id="PRO_5022798814" evidence="2">
    <location>
        <begin position="28"/>
        <end position="380"/>
    </location>
</feature>
<keyword evidence="1" id="KW-0378">Hydrolase</keyword>
<dbReference type="SUPFAM" id="SSF56601">
    <property type="entry name" value="beta-lactamase/transpeptidase-like"/>
    <property type="match status" value="1"/>
</dbReference>
<evidence type="ECO:0000256" key="1">
    <source>
        <dbReference type="ARBA" id="ARBA00022801"/>
    </source>
</evidence>
<reference evidence="4 5" key="1">
    <citation type="submission" date="2019-05" db="EMBL/GenBank/DDBJ databases">
        <title>Draft Whole-Genome sequence of the green sulfur bacterium Chlorobaculum thiosulfatiphilum DSM 249.</title>
        <authorList>
            <person name="Meyer T.E."/>
            <person name="Kyndt J.A."/>
        </authorList>
    </citation>
    <scope>NUCLEOTIDE SEQUENCE [LARGE SCALE GENOMIC DNA]</scope>
    <source>
        <strain evidence="4 5">DSM 249</strain>
    </source>
</reference>